<dbReference type="GO" id="GO:0003724">
    <property type="term" value="F:RNA helicase activity"/>
    <property type="evidence" value="ECO:0007669"/>
    <property type="project" value="TreeGrafter"/>
</dbReference>
<keyword evidence="9" id="KW-1185">Reference proteome</keyword>
<dbReference type="InterPro" id="IPR041677">
    <property type="entry name" value="DNA2/NAM7_AAA_11"/>
</dbReference>
<dbReference type="GO" id="GO:0016787">
    <property type="term" value="F:hydrolase activity"/>
    <property type="evidence" value="ECO:0007669"/>
    <property type="project" value="UniProtKB-KW"/>
</dbReference>
<dbReference type="InterPro" id="IPR045055">
    <property type="entry name" value="DNA2/NAM7-like"/>
</dbReference>
<comment type="similarity">
    <text evidence="1">Belongs to the DNA2/NAM7 helicase family.</text>
</comment>
<keyword evidence="4" id="KW-0347">Helicase</keyword>
<keyword evidence="2" id="KW-0547">Nucleotide-binding</keyword>
<dbReference type="PANTHER" id="PTHR10887:SF517">
    <property type="entry name" value="RNA HELICASE NONSENSE MRNA REDUCING FACTOR"/>
    <property type="match status" value="1"/>
</dbReference>
<dbReference type="GO" id="GO:0005737">
    <property type="term" value="C:cytoplasm"/>
    <property type="evidence" value="ECO:0007669"/>
    <property type="project" value="TreeGrafter"/>
</dbReference>
<evidence type="ECO:0000313" key="8">
    <source>
        <dbReference type="EMBL" id="KAJ7223117.1"/>
    </source>
</evidence>
<dbReference type="GO" id="GO:0005694">
    <property type="term" value="C:chromosome"/>
    <property type="evidence" value="ECO:0007669"/>
    <property type="project" value="UniProtKB-ARBA"/>
</dbReference>
<evidence type="ECO:0000256" key="1">
    <source>
        <dbReference type="ARBA" id="ARBA00007913"/>
    </source>
</evidence>
<evidence type="ECO:0000256" key="4">
    <source>
        <dbReference type="ARBA" id="ARBA00022806"/>
    </source>
</evidence>
<dbReference type="Proteomes" id="UP001219525">
    <property type="component" value="Unassembled WGS sequence"/>
</dbReference>
<comment type="caution">
    <text evidence="8">The sequence shown here is derived from an EMBL/GenBank/DDBJ whole genome shotgun (WGS) entry which is preliminary data.</text>
</comment>
<feature type="domain" description="DNA2/NAM7 helicase helicase" evidence="6">
    <location>
        <begin position="278"/>
        <end position="523"/>
    </location>
</feature>
<gene>
    <name evidence="8" type="ORF">GGX14DRAFT_426900</name>
</gene>
<name>A0AAD7E1I6_9AGAR</name>
<dbReference type="Gene3D" id="3.40.50.300">
    <property type="entry name" value="P-loop containing nucleotide triphosphate hydrolases"/>
    <property type="match status" value="2"/>
</dbReference>
<reference evidence="8" key="1">
    <citation type="submission" date="2023-03" db="EMBL/GenBank/DDBJ databases">
        <title>Massive genome expansion in bonnet fungi (Mycena s.s.) driven by repeated elements and novel gene families across ecological guilds.</title>
        <authorList>
            <consortium name="Lawrence Berkeley National Laboratory"/>
            <person name="Harder C.B."/>
            <person name="Miyauchi S."/>
            <person name="Viragh M."/>
            <person name="Kuo A."/>
            <person name="Thoen E."/>
            <person name="Andreopoulos B."/>
            <person name="Lu D."/>
            <person name="Skrede I."/>
            <person name="Drula E."/>
            <person name="Henrissat B."/>
            <person name="Morin E."/>
            <person name="Kohler A."/>
            <person name="Barry K."/>
            <person name="LaButti K."/>
            <person name="Morin E."/>
            <person name="Salamov A."/>
            <person name="Lipzen A."/>
            <person name="Mereny Z."/>
            <person name="Hegedus B."/>
            <person name="Baldrian P."/>
            <person name="Stursova M."/>
            <person name="Weitz H."/>
            <person name="Taylor A."/>
            <person name="Grigoriev I.V."/>
            <person name="Nagy L.G."/>
            <person name="Martin F."/>
            <person name="Kauserud H."/>
        </authorList>
    </citation>
    <scope>NUCLEOTIDE SEQUENCE</scope>
    <source>
        <strain evidence="8">9144</strain>
    </source>
</reference>
<evidence type="ECO:0000256" key="2">
    <source>
        <dbReference type="ARBA" id="ARBA00022741"/>
    </source>
</evidence>
<keyword evidence="3 8" id="KW-0378">Hydrolase</keyword>
<proteinExistence type="inferred from homology"/>
<dbReference type="PANTHER" id="PTHR10887">
    <property type="entry name" value="DNA2/NAM7 HELICASE FAMILY"/>
    <property type="match status" value="1"/>
</dbReference>
<dbReference type="FunFam" id="3.40.50.300:FF:000326">
    <property type="entry name" value="P-loop containing nucleoside triphosphate hydrolase"/>
    <property type="match status" value="1"/>
</dbReference>
<dbReference type="GO" id="GO:0000184">
    <property type="term" value="P:nuclear-transcribed mRNA catabolic process, nonsense-mediated decay"/>
    <property type="evidence" value="ECO:0007669"/>
    <property type="project" value="TreeGrafter"/>
</dbReference>
<dbReference type="InterPro" id="IPR047187">
    <property type="entry name" value="SF1_C_Upf1"/>
</dbReference>
<evidence type="ECO:0000256" key="5">
    <source>
        <dbReference type="ARBA" id="ARBA00022840"/>
    </source>
</evidence>
<accession>A0AAD7E1I6</accession>
<dbReference type="GO" id="GO:0005524">
    <property type="term" value="F:ATP binding"/>
    <property type="evidence" value="ECO:0007669"/>
    <property type="project" value="UniProtKB-KW"/>
</dbReference>
<sequence>MLSPLPRFDWRLRAPSRVPEPKKTPGAKPKFVRRMHPPRINVELNEPYYDAIQTYCKRFLTMLEAEQQEDEASLKERLSTWSLTRLQEDGYCLTGLSAFWLEENQFGRPVATFLLGPGLALSEHRFENGTQVLLSRIDPLQQSFAQGSVVSRSMSQIRVAFREHFDKLDTGVWRIDVGRSTIAYERMRDAIAHLNHDPAQLEAAPTSADRELILQGTHLRDILLRSSQPTFEGTASKEQMQSDTSGAFRNDQRIHSWARRYSKAAPLVIDGDPPLEGLNANQIRAIALMIGERLSLVQGPPGTGKTKTIIEAIKLLKVHFEVPHPLLVCTYTNVAVDNLVEGLSDAGVRPLRVGFGGQVKESLVQHTLDYKLDRHSLKPSLDGLTKQHEDVTQRMTEIQGKLAKIWQKMEGAESANAQKRAGLIASNMEADLASKERVKNVLKARMYALQMEMLRDVLARADVICTTCITSGSAALNVVDFPVVFLDEASMSTEPASLIPIMKGSRHLALIGDHKQLPPVITSPEAKALGLGRSLFERLADEGAVPSIMLDMQYRMHPCISLFPSTEFYNFLLQDGTVDASGNVIPLLTPPTSSHLKEDAHGNRPAVIFLDHAGGESMIDRSRVNHSEAAIVMSVVEDLLLNNPNLKGKDIGIIAPYAAQITRITRMLNADPKYRARFEKVLGEHRAMQLAHIEVKTVDGFEGREKEVIVFSTVRNNAGGHIGFLADRRRFNVGLTRAKRGLFIVGSISTLGRDVKPTTKAQTQGQPVVVQPGEIKVIQVKEKALKAPLGGKGKRGRDSWRRYAEWLMERGLVVRLSGDTLGQALYGNLRQTLPPTKTRTVLKE</sequence>
<organism evidence="8 9">
    <name type="scientific">Mycena pura</name>
    <dbReference type="NCBI Taxonomy" id="153505"/>
    <lineage>
        <taxon>Eukaryota</taxon>
        <taxon>Fungi</taxon>
        <taxon>Dikarya</taxon>
        <taxon>Basidiomycota</taxon>
        <taxon>Agaricomycotina</taxon>
        <taxon>Agaricomycetes</taxon>
        <taxon>Agaricomycetidae</taxon>
        <taxon>Agaricales</taxon>
        <taxon>Marasmiineae</taxon>
        <taxon>Mycenaceae</taxon>
        <taxon>Mycena</taxon>
    </lineage>
</organism>
<dbReference type="Pfam" id="PF13087">
    <property type="entry name" value="AAA_12"/>
    <property type="match status" value="1"/>
</dbReference>
<evidence type="ECO:0000313" key="9">
    <source>
        <dbReference type="Proteomes" id="UP001219525"/>
    </source>
</evidence>
<dbReference type="AlphaFoldDB" id="A0AAD7E1I6"/>
<dbReference type="EMBL" id="JARJCW010000006">
    <property type="protein sequence ID" value="KAJ7223117.1"/>
    <property type="molecule type" value="Genomic_DNA"/>
</dbReference>
<protein>
    <submittedName>
        <fullName evidence="8">P-loop containing nucleoside triphosphate hydrolase protein</fullName>
    </submittedName>
</protein>
<dbReference type="Pfam" id="PF13086">
    <property type="entry name" value="AAA_11"/>
    <property type="match status" value="1"/>
</dbReference>
<dbReference type="SUPFAM" id="SSF52540">
    <property type="entry name" value="P-loop containing nucleoside triphosphate hydrolases"/>
    <property type="match status" value="1"/>
</dbReference>
<dbReference type="Gene3D" id="2.40.30.270">
    <property type="match status" value="1"/>
</dbReference>
<dbReference type="CDD" id="cd18808">
    <property type="entry name" value="SF1_C_Upf1"/>
    <property type="match status" value="1"/>
</dbReference>
<feature type="domain" description="DNA2/NAM7 helicase-like C-terminal" evidence="7">
    <location>
        <begin position="531"/>
        <end position="747"/>
    </location>
</feature>
<keyword evidence="5" id="KW-0067">ATP-binding</keyword>
<evidence type="ECO:0000259" key="6">
    <source>
        <dbReference type="Pfam" id="PF13086"/>
    </source>
</evidence>
<evidence type="ECO:0000259" key="7">
    <source>
        <dbReference type="Pfam" id="PF13087"/>
    </source>
</evidence>
<evidence type="ECO:0000256" key="3">
    <source>
        <dbReference type="ARBA" id="ARBA00022801"/>
    </source>
</evidence>
<dbReference type="InterPro" id="IPR027417">
    <property type="entry name" value="P-loop_NTPase"/>
</dbReference>
<dbReference type="InterPro" id="IPR041679">
    <property type="entry name" value="DNA2/NAM7-like_C"/>
</dbReference>